<proteinExistence type="predicted"/>
<dbReference type="KEGG" id="nja:NSJP_1270"/>
<evidence type="ECO:0000313" key="1">
    <source>
        <dbReference type="EMBL" id="SLM47442.1"/>
    </source>
</evidence>
<keyword evidence="2" id="KW-1185">Reference proteome</keyword>
<dbReference type="STRING" id="1325564.NSJP_1270"/>
<protein>
    <submittedName>
        <fullName evidence="1">Uncharacterized protein</fullName>
    </submittedName>
</protein>
<dbReference type="EMBL" id="LT828648">
    <property type="protein sequence ID" value="SLM47442.1"/>
    <property type="molecule type" value="Genomic_DNA"/>
</dbReference>
<accession>A0A1W1I367</accession>
<evidence type="ECO:0000313" key="2">
    <source>
        <dbReference type="Proteomes" id="UP000192042"/>
    </source>
</evidence>
<dbReference type="Proteomes" id="UP000192042">
    <property type="component" value="Chromosome I"/>
</dbReference>
<reference evidence="1 2" key="1">
    <citation type="submission" date="2017-03" db="EMBL/GenBank/DDBJ databases">
        <authorList>
            <person name="Afonso C.L."/>
            <person name="Miller P.J."/>
            <person name="Scott M.A."/>
            <person name="Spackman E."/>
            <person name="Goraichik I."/>
            <person name="Dimitrov K.M."/>
            <person name="Suarez D.L."/>
            <person name="Swayne D.E."/>
        </authorList>
    </citation>
    <scope>NUCLEOTIDE SEQUENCE [LARGE SCALE GENOMIC DNA]</scope>
    <source>
        <strain evidence="1">Genome sequencing of Nitrospira japonica strain NJ11</strain>
    </source>
</reference>
<gene>
    <name evidence="1" type="ORF">NSJP_1270</name>
</gene>
<dbReference type="AlphaFoldDB" id="A0A1W1I367"/>
<organism evidence="1 2">
    <name type="scientific">Nitrospira japonica</name>
    <dbReference type="NCBI Taxonomy" id="1325564"/>
    <lineage>
        <taxon>Bacteria</taxon>
        <taxon>Pseudomonadati</taxon>
        <taxon>Nitrospirota</taxon>
        <taxon>Nitrospiria</taxon>
        <taxon>Nitrospirales</taxon>
        <taxon>Nitrospiraceae</taxon>
        <taxon>Nitrospira</taxon>
    </lineage>
</organism>
<name>A0A1W1I367_9BACT</name>
<sequence>MQQLAVGVEKLLVCIAHNFHCRAQLLAKSAITRMGWSLLPHRVTQKTTTIMGALWRGPLLKIV</sequence>